<protein>
    <recommendedName>
        <fullName evidence="1">DUF6316 domain-containing protein</fullName>
    </recommendedName>
</protein>
<dbReference type="InterPro" id="IPR045630">
    <property type="entry name" value="DUF6316"/>
</dbReference>
<reference evidence="2 4" key="1">
    <citation type="submission" date="2016-01" db="EMBL/GenBank/DDBJ databases">
        <title>Annotation of Pseudomonas oryzihabitans USDA-ARS-USMARC-56511.</title>
        <authorList>
            <person name="Harhay G.P."/>
            <person name="Harhay D.M."/>
            <person name="Smith T.P.L."/>
            <person name="Bono J.L."/>
            <person name="Heaton M.P."/>
            <person name="Clawson M.L."/>
            <person name="Chitko-Mckown C.G."/>
            <person name="Capik S.F."/>
            <person name="DeDonder K.D."/>
            <person name="Apley M.D."/>
            <person name="Lubbers B.V."/>
            <person name="White B.J."/>
            <person name="Larson R.L."/>
        </authorList>
    </citation>
    <scope>NUCLEOTIDE SEQUENCE [LARGE SCALE GENOMIC DNA]</scope>
    <source>
        <strain evidence="2 4">USDA-ARS-USMARC-56511</strain>
    </source>
</reference>
<dbReference type="KEGG" id="por:APT59_16865"/>
<organism evidence="2 4">
    <name type="scientific">Pseudomonas oryzihabitans</name>
    <dbReference type="NCBI Taxonomy" id="47885"/>
    <lineage>
        <taxon>Bacteria</taxon>
        <taxon>Pseudomonadati</taxon>
        <taxon>Pseudomonadota</taxon>
        <taxon>Gammaproteobacteria</taxon>
        <taxon>Pseudomonadales</taxon>
        <taxon>Pseudomonadaceae</taxon>
        <taxon>Pseudomonas</taxon>
    </lineage>
</organism>
<feature type="domain" description="DUF6316" evidence="1">
    <location>
        <begin position="5"/>
        <end position="58"/>
    </location>
</feature>
<dbReference type="EMBL" id="LWCR01000078">
    <property type="protein sequence ID" value="OAN23637.1"/>
    <property type="molecule type" value="Genomic_DNA"/>
</dbReference>
<dbReference type="Proteomes" id="UP000064137">
    <property type="component" value="Chromosome"/>
</dbReference>
<dbReference type="EMBL" id="CP013987">
    <property type="protein sequence ID" value="ALZ85795.1"/>
    <property type="molecule type" value="Genomic_DNA"/>
</dbReference>
<evidence type="ECO:0000313" key="2">
    <source>
        <dbReference type="EMBL" id="ALZ85795.1"/>
    </source>
</evidence>
<evidence type="ECO:0000259" key="1">
    <source>
        <dbReference type="Pfam" id="PF19837"/>
    </source>
</evidence>
<evidence type="ECO:0000313" key="3">
    <source>
        <dbReference type="EMBL" id="OAN23637.1"/>
    </source>
</evidence>
<evidence type="ECO:0000313" key="5">
    <source>
        <dbReference type="Proteomes" id="UP000078356"/>
    </source>
</evidence>
<accession>A0A0U4WSP1</accession>
<dbReference type="RefSeq" id="WP_059315913.1">
    <property type="nucleotide sequence ID" value="NZ_CP013987.1"/>
</dbReference>
<gene>
    <name evidence="3" type="ORF">A4V15_09780</name>
    <name evidence="2" type="ORF">APT59_16865</name>
</gene>
<proteinExistence type="predicted"/>
<dbReference type="AlphaFoldDB" id="A0A0U4WSP1"/>
<dbReference type="Pfam" id="PF19837">
    <property type="entry name" value="DUF6316"/>
    <property type="match status" value="1"/>
</dbReference>
<reference evidence="3 5" key="2">
    <citation type="submission" date="2016-04" db="EMBL/GenBank/DDBJ databases">
        <title>Draft Genome Sequences of Staphylococcus capitis Strain H36, S. capitis Strain H65, S. cohnii Strain H62, S. hominis Strain H69, Mycobacterium iranicum Strain H39, Plantibacter sp. Strain H53, Pseudomonas oryzihabitans Strain H72, and Microbacterium sp. Strain H83, isolated from residential settings.</title>
        <authorList>
            <person name="Lymperopoulou D."/>
            <person name="Adams R.I."/>
            <person name="Lindow S."/>
            <person name="Coil D.A."/>
            <person name="Jospin G."/>
            <person name="Eisen J.A."/>
        </authorList>
    </citation>
    <scope>NUCLEOTIDE SEQUENCE [LARGE SCALE GENOMIC DNA]</scope>
    <source>
        <strain evidence="3 5">H72</strain>
    </source>
</reference>
<evidence type="ECO:0000313" key="4">
    <source>
        <dbReference type="Proteomes" id="UP000064137"/>
    </source>
</evidence>
<dbReference type="OrthoDB" id="7017872at2"/>
<dbReference type="Proteomes" id="UP000078356">
    <property type="component" value="Unassembled WGS sequence"/>
</dbReference>
<sequence length="71" mass="8144">MFGKRNDDPGASTHFRSERVSVVNGQFFFTTREGTLEGPFFSREEALNQIDRYVERLQTAQGLMRQSVSNV</sequence>
<name>A0A0U4WSP1_9PSED</name>